<reference evidence="4" key="1">
    <citation type="submission" date="2023-12" db="EMBL/GenBank/DDBJ databases">
        <title>Novel species in genus Nocardioides.</title>
        <authorList>
            <person name="Zhou H."/>
        </authorList>
    </citation>
    <scope>NUCLEOTIDE SEQUENCE [LARGE SCALE GENOMIC DNA]</scope>
    <source>
        <strain evidence="4">HM61</strain>
    </source>
</reference>
<dbReference type="RefSeq" id="WP_322457455.1">
    <property type="nucleotide sequence ID" value="NZ_CP141059.1"/>
</dbReference>
<dbReference type="Gene3D" id="3.10.20.90">
    <property type="entry name" value="Phosphatidylinositol 3-kinase Catalytic Subunit, Chain A, domain 1"/>
    <property type="match status" value="1"/>
</dbReference>
<keyword evidence="4" id="KW-1185">Reference proteome</keyword>
<feature type="transmembrane region" description="Helical" evidence="1">
    <location>
        <begin position="117"/>
        <end position="135"/>
    </location>
</feature>
<dbReference type="EMBL" id="CP141059">
    <property type="protein sequence ID" value="WQQ26857.1"/>
    <property type="molecule type" value="Genomic_DNA"/>
</dbReference>
<organism evidence="3 4">
    <name type="scientific">Nocardioides bizhenqiangii</name>
    <dbReference type="NCBI Taxonomy" id="3095076"/>
    <lineage>
        <taxon>Bacteria</taxon>
        <taxon>Bacillati</taxon>
        <taxon>Actinomycetota</taxon>
        <taxon>Actinomycetes</taxon>
        <taxon>Propionibacteriales</taxon>
        <taxon>Nocardioidaceae</taxon>
        <taxon>Nocardioides</taxon>
    </lineage>
</organism>
<feature type="transmembrane region" description="Helical" evidence="1">
    <location>
        <begin position="280"/>
        <end position="301"/>
    </location>
</feature>
<dbReference type="InterPro" id="IPR024962">
    <property type="entry name" value="YukD-like"/>
</dbReference>
<feature type="transmembrane region" description="Helical" evidence="1">
    <location>
        <begin position="202"/>
        <end position="220"/>
    </location>
</feature>
<protein>
    <submittedName>
        <fullName evidence="3">EsaB/YukD family protein</fullName>
    </submittedName>
</protein>
<proteinExistence type="predicted"/>
<dbReference type="Pfam" id="PF19053">
    <property type="entry name" value="EccD"/>
    <property type="match status" value="1"/>
</dbReference>
<keyword evidence="1" id="KW-0812">Transmembrane</keyword>
<feature type="domain" description="EccD-like transmembrane" evidence="2">
    <location>
        <begin position="98"/>
        <end position="331"/>
    </location>
</feature>
<feature type="transmembrane region" description="Helical" evidence="1">
    <location>
        <begin position="155"/>
        <end position="181"/>
    </location>
</feature>
<feature type="transmembrane region" description="Helical" evidence="1">
    <location>
        <begin position="254"/>
        <end position="274"/>
    </location>
</feature>
<evidence type="ECO:0000259" key="2">
    <source>
        <dbReference type="Pfam" id="PF19053"/>
    </source>
</evidence>
<dbReference type="InterPro" id="IPR044049">
    <property type="entry name" value="EccD_transm"/>
</dbReference>
<accession>A0ABZ0ZRD8</accession>
<evidence type="ECO:0000313" key="3">
    <source>
        <dbReference type="EMBL" id="WQQ26857.1"/>
    </source>
</evidence>
<feature type="transmembrane region" description="Helical" evidence="1">
    <location>
        <begin position="313"/>
        <end position="334"/>
    </location>
</feature>
<keyword evidence="1" id="KW-0472">Membrane</keyword>
<keyword evidence="1" id="KW-1133">Transmembrane helix</keyword>
<dbReference type="Proteomes" id="UP001327225">
    <property type="component" value="Chromosome"/>
</dbReference>
<dbReference type="Pfam" id="PF08817">
    <property type="entry name" value="YukD"/>
    <property type="match status" value="1"/>
</dbReference>
<name>A0ABZ0ZRD8_9ACTN</name>
<sequence length="339" mass="34185">MPVADGLLRVTAVAGGRRSDLAVPGGVAVAELLPDLARAVGLLDPAAVYAGYRVHAHGRRLRPDRGLREQGVEDGALLAVAVGADAPAPAVHDDLADATAAAVERQRAWRPAETRRTTLVAGLLAVVVGLIALGWELVPRTTADGSLPGPRLDPGVVAAVVLALVVLAGHALPAAAVALGVARADSVPVDPDRLQAMVARSARVLLIGSAAVGVVATLAVPVVVDGSAGAVLAVDCCVVLLLRARRHRAAAQVAVDVGGGLAGLFAAVVALLARHPEDRSAVAAGVLLLGALNCALTRLPAVPSVLRARLLDVLEVLVLVALAPLLLVATDGLARIPEM</sequence>
<evidence type="ECO:0000313" key="4">
    <source>
        <dbReference type="Proteomes" id="UP001327225"/>
    </source>
</evidence>
<gene>
    <name evidence="3" type="ORF">SHK19_01165</name>
</gene>
<evidence type="ECO:0000256" key="1">
    <source>
        <dbReference type="SAM" id="Phobius"/>
    </source>
</evidence>